<feature type="region of interest" description="Disordered" evidence="5">
    <location>
        <begin position="698"/>
        <end position="735"/>
    </location>
</feature>
<keyword evidence="1" id="KW-0479">Metal-binding</keyword>
<keyword evidence="3" id="KW-0862">Zinc</keyword>
<dbReference type="InterPro" id="IPR013083">
    <property type="entry name" value="Znf_RING/FYVE/PHD"/>
</dbReference>
<evidence type="ECO:0000256" key="3">
    <source>
        <dbReference type="ARBA" id="ARBA00022833"/>
    </source>
</evidence>
<dbReference type="InterPro" id="IPR034732">
    <property type="entry name" value="EPHD"/>
</dbReference>
<evidence type="ECO:0000256" key="2">
    <source>
        <dbReference type="ARBA" id="ARBA00022771"/>
    </source>
</evidence>
<feature type="domain" description="PHD-type" evidence="6">
    <location>
        <begin position="136"/>
        <end position="196"/>
    </location>
</feature>
<feature type="region of interest" description="Disordered" evidence="5">
    <location>
        <begin position="593"/>
        <end position="625"/>
    </location>
</feature>
<protein>
    <submittedName>
        <fullName evidence="9">PHD finger protein 14-like</fullName>
    </submittedName>
</protein>
<evidence type="ECO:0000256" key="4">
    <source>
        <dbReference type="PROSITE-ProRule" id="PRU00146"/>
    </source>
</evidence>
<dbReference type="InterPro" id="IPR019786">
    <property type="entry name" value="Zinc_finger_PHD-type_CS"/>
</dbReference>
<proteinExistence type="predicted"/>
<name>A0ABM1E9W5_PRICU</name>
<accession>A0ABM1E9W5</accession>
<dbReference type="GeneID" id="106810216"/>
<dbReference type="Gene3D" id="3.30.40.10">
    <property type="entry name" value="Zinc/RING finger domain, C3HC4 (zinc finger)"/>
    <property type="match status" value="3"/>
</dbReference>
<evidence type="ECO:0000256" key="5">
    <source>
        <dbReference type="SAM" id="MobiDB-lite"/>
    </source>
</evidence>
<evidence type="ECO:0000259" key="7">
    <source>
        <dbReference type="PROSITE" id="PS51805"/>
    </source>
</evidence>
<dbReference type="PANTHER" id="PTHR13793">
    <property type="entry name" value="PHD FINGER PROTEINS"/>
    <property type="match status" value="1"/>
</dbReference>
<feature type="domain" description="PHD-type" evidence="6">
    <location>
        <begin position="539"/>
        <end position="593"/>
    </location>
</feature>
<dbReference type="Proteomes" id="UP000695022">
    <property type="component" value="Unplaced"/>
</dbReference>
<evidence type="ECO:0000256" key="1">
    <source>
        <dbReference type="ARBA" id="ARBA00022723"/>
    </source>
</evidence>
<dbReference type="CDD" id="cd15561">
    <property type="entry name" value="PHD1_PHF14"/>
    <property type="match status" value="1"/>
</dbReference>
<feature type="compositionally biased region" description="Acidic residues" evidence="5">
    <location>
        <begin position="74"/>
        <end position="93"/>
    </location>
</feature>
<keyword evidence="2 4" id="KW-0863">Zinc-finger</keyword>
<evidence type="ECO:0000313" key="8">
    <source>
        <dbReference type="Proteomes" id="UP000695022"/>
    </source>
</evidence>
<evidence type="ECO:0000259" key="6">
    <source>
        <dbReference type="PROSITE" id="PS50016"/>
    </source>
</evidence>
<dbReference type="PANTHER" id="PTHR13793:SF150">
    <property type="entry name" value="PHD FINGER PROTEIN 14"/>
    <property type="match status" value="1"/>
</dbReference>
<gene>
    <name evidence="9" type="primary">LOC106810216</name>
</gene>
<dbReference type="InterPro" id="IPR050701">
    <property type="entry name" value="Histone_Mod_Regulator"/>
</dbReference>
<dbReference type="CDD" id="cd15562">
    <property type="entry name" value="PHD2_PHF14"/>
    <property type="match status" value="1"/>
</dbReference>
<dbReference type="InterPro" id="IPR001965">
    <property type="entry name" value="Znf_PHD"/>
</dbReference>
<organism evidence="8 9">
    <name type="scientific">Priapulus caudatus</name>
    <name type="common">Priapulid worm</name>
    <dbReference type="NCBI Taxonomy" id="37621"/>
    <lineage>
        <taxon>Eukaryota</taxon>
        <taxon>Metazoa</taxon>
        <taxon>Ecdysozoa</taxon>
        <taxon>Scalidophora</taxon>
        <taxon>Priapulida</taxon>
        <taxon>Priapulimorpha</taxon>
        <taxon>Priapulimorphida</taxon>
        <taxon>Priapulidae</taxon>
        <taxon>Priapulus</taxon>
    </lineage>
</organism>
<dbReference type="CDD" id="cd15674">
    <property type="entry name" value="ePHD_PHF14"/>
    <property type="match status" value="1"/>
</dbReference>
<evidence type="ECO:0000313" key="9">
    <source>
        <dbReference type="RefSeq" id="XP_014668986.1"/>
    </source>
</evidence>
<dbReference type="RefSeq" id="XP_014668986.1">
    <property type="nucleotide sequence ID" value="XM_014813500.1"/>
</dbReference>
<feature type="domain" description="PHD-type" evidence="7">
    <location>
        <begin position="199"/>
        <end position="316"/>
    </location>
</feature>
<reference evidence="9" key="1">
    <citation type="submission" date="2025-08" db="UniProtKB">
        <authorList>
            <consortium name="RefSeq"/>
        </authorList>
    </citation>
    <scope>IDENTIFICATION</scope>
</reference>
<dbReference type="PROSITE" id="PS51805">
    <property type="entry name" value="EPHD"/>
    <property type="match status" value="1"/>
</dbReference>
<dbReference type="Pfam" id="PF13832">
    <property type="entry name" value="zf-HC5HC2H_2"/>
    <property type="match status" value="1"/>
</dbReference>
<dbReference type="InterPro" id="IPR011011">
    <property type="entry name" value="Znf_FYVE_PHD"/>
</dbReference>
<dbReference type="SMART" id="SM00249">
    <property type="entry name" value="PHD"/>
    <property type="match status" value="3"/>
</dbReference>
<dbReference type="SUPFAM" id="SSF57903">
    <property type="entry name" value="FYVE/PHD zinc finger"/>
    <property type="match status" value="2"/>
</dbReference>
<dbReference type="Pfam" id="PF00628">
    <property type="entry name" value="PHD"/>
    <property type="match status" value="2"/>
</dbReference>
<sequence length="791" mass="89588">MASADLPNDVSVFLHSMYNRDPKKRKVKPVESHLLQVNFGGLDDSEEDSDFDCNLKESSDDEDDKDDSDRESKEVEDEESEEGKVAEEEDDDITSGSSTMKDISISELLEKAKERQQHARVRIASGEARGGTHLDVRICAVCLGDISEPSDEIVECDRCGVSVHEGCYGISDADSEASTASSSSTEPWFCDACRAGATNPSCELCPNLGGLFKETDTRKWVHLVCALYVQGIAFGDVDKLTRITLYEMPYSRFGQRECGLCEDEKLNRCGVCIRCDAGMCRNYFHVTCAQRHGLLSEALPYEEIADPFYAYCKLHADRSITASKRRNWLALRSQTKKRTLREKLEDMTTPEQKRFHRKLHRASEKYKKYTTTWPPCWIPTQKLPRLLTTCPSAFRRLLKKAELLGIDSESSQLQQVRDDQLIDIKKKWHIAPSFTAQFVNYYYDRNERINSMRKRQVELIVQNESLLDQQRSLMSQYHQVKGEFDKQKEANTKLRDDGDRWHLIMCALAGKTLEVPSVLKVVRSPKVEKRAVAPPAVLMHKCAECGKNNNQHQMAQCDTCLKYYHLGCLDPPLTRMPKKTKLYGWQCMVCCPSSSSDDDHTPKVDPNAPRQLRQNIKEPSKFTPPHLYTNKTLILRLDQEDGKLHVKKPPKKRRAKKKLIEGVGEETVGKVAAAKRKVETVELNESGEMQTMLDETAELNDESMESHDSKLTGDGGESCSRQQRPKRRRMSFGQRTPRDVRVMCDKCGGAGSNSNLVRCDDAASKCLPLSTCLGSSYQKESKRVQGLLVGF</sequence>
<keyword evidence="8" id="KW-1185">Reference proteome</keyword>
<feature type="region of interest" description="Disordered" evidence="5">
    <location>
        <begin position="39"/>
        <end position="102"/>
    </location>
</feature>
<dbReference type="PROSITE" id="PS50016">
    <property type="entry name" value="ZF_PHD_2"/>
    <property type="match status" value="2"/>
</dbReference>
<dbReference type="PROSITE" id="PS01359">
    <property type="entry name" value="ZF_PHD_1"/>
    <property type="match status" value="1"/>
</dbReference>
<dbReference type="InterPro" id="IPR019787">
    <property type="entry name" value="Znf_PHD-finger"/>
</dbReference>